<dbReference type="PANTHER" id="PTHR11803:SF58">
    <property type="entry name" value="PROTEIN HMF1-RELATED"/>
    <property type="match status" value="1"/>
</dbReference>
<dbReference type="PANTHER" id="PTHR11803">
    <property type="entry name" value="2-IMINOBUTANOATE/2-IMINOPROPANOATE DEAMINASE RIDA"/>
    <property type="match status" value="1"/>
</dbReference>
<dbReference type="Proteomes" id="UP000245168">
    <property type="component" value="Unassembled WGS sequence"/>
</dbReference>
<reference evidence="3" key="1">
    <citation type="submission" date="2018-05" db="EMBL/GenBank/DDBJ databases">
        <authorList>
            <person name="Liu B.-T."/>
        </authorList>
    </citation>
    <scope>NUCLEOTIDE SEQUENCE [LARGE SCALE GENOMIC DNA]</scope>
    <source>
        <strain evidence="3">WD6-1</strain>
    </source>
</reference>
<dbReference type="EMBL" id="QEXV01000003">
    <property type="protein sequence ID" value="PWE17512.1"/>
    <property type="molecule type" value="Genomic_DNA"/>
</dbReference>
<evidence type="ECO:0000313" key="2">
    <source>
        <dbReference type="EMBL" id="PWE17512.1"/>
    </source>
</evidence>
<sequence length="176" mass="18287">MRPSFISPCAIALAASLAACSPEPEPETADAADAPAAPAPPVMRDALGPFSAAREADGLVYFSSVLAPPNEDGRTIGDVESQTGAALTLLRELLQDEGLGYEHVLHVTVYIVEEDGRLDVSGFTRAWQRAFATRLQPAAPARTVVGVSALPQEGARVALEAVAARPSENTASPAEP</sequence>
<gene>
    <name evidence="2" type="ORF">DDZ18_07525</name>
</gene>
<protein>
    <recommendedName>
        <fullName evidence="4">RidA family protein</fullName>
    </recommendedName>
</protein>
<comment type="similarity">
    <text evidence="1">Belongs to the RutC family.</text>
</comment>
<accession>A0A2U2BU53</accession>
<dbReference type="Gene3D" id="3.30.1330.40">
    <property type="entry name" value="RutC-like"/>
    <property type="match status" value="1"/>
</dbReference>
<dbReference type="Pfam" id="PF01042">
    <property type="entry name" value="Ribonuc_L-PSP"/>
    <property type="match status" value="1"/>
</dbReference>
<evidence type="ECO:0008006" key="4">
    <source>
        <dbReference type="Google" id="ProtNLM"/>
    </source>
</evidence>
<dbReference type="InterPro" id="IPR035959">
    <property type="entry name" value="RutC-like_sf"/>
</dbReference>
<dbReference type="RefSeq" id="WP_109252743.1">
    <property type="nucleotide sequence ID" value="NZ_QEXV01000003.1"/>
</dbReference>
<comment type="caution">
    <text evidence="2">The sequence shown here is derived from an EMBL/GenBank/DDBJ whole genome shotgun (WGS) entry which is preliminary data.</text>
</comment>
<name>A0A2U2BU53_9PROT</name>
<dbReference type="InterPro" id="IPR006175">
    <property type="entry name" value="YjgF/YER057c/UK114"/>
</dbReference>
<proteinExistence type="inferred from homology"/>
<dbReference type="AlphaFoldDB" id="A0A2U2BU53"/>
<dbReference type="GO" id="GO:0005829">
    <property type="term" value="C:cytosol"/>
    <property type="evidence" value="ECO:0007669"/>
    <property type="project" value="TreeGrafter"/>
</dbReference>
<dbReference type="CDD" id="cd00448">
    <property type="entry name" value="YjgF_YER057c_UK114_family"/>
    <property type="match status" value="1"/>
</dbReference>
<evidence type="ECO:0000256" key="1">
    <source>
        <dbReference type="ARBA" id="ARBA00010552"/>
    </source>
</evidence>
<dbReference type="PROSITE" id="PS51257">
    <property type="entry name" value="PROKAR_LIPOPROTEIN"/>
    <property type="match status" value="1"/>
</dbReference>
<keyword evidence="3" id="KW-1185">Reference proteome</keyword>
<organism evidence="2 3">
    <name type="scientific">Marinicauda salina</name>
    <dbReference type="NCBI Taxonomy" id="2135793"/>
    <lineage>
        <taxon>Bacteria</taxon>
        <taxon>Pseudomonadati</taxon>
        <taxon>Pseudomonadota</taxon>
        <taxon>Alphaproteobacteria</taxon>
        <taxon>Maricaulales</taxon>
        <taxon>Maricaulaceae</taxon>
        <taxon>Marinicauda</taxon>
    </lineage>
</organism>
<dbReference type="OrthoDB" id="9803101at2"/>
<dbReference type="SUPFAM" id="SSF55298">
    <property type="entry name" value="YjgF-like"/>
    <property type="match status" value="1"/>
</dbReference>
<evidence type="ECO:0000313" key="3">
    <source>
        <dbReference type="Proteomes" id="UP000245168"/>
    </source>
</evidence>
<dbReference type="GO" id="GO:0019239">
    <property type="term" value="F:deaminase activity"/>
    <property type="evidence" value="ECO:0007669"/>
    <property type="project" value="TreeGrafter"/>
</dbReference>